<feature type="transmembrane region" description="Helical" evidence="1">
    <location>
        <begin position="1262"/>
        <end position="1280"/>
    </location>
</feature>
<dbReference type="Proteomes" id="UP000688137">
    <property type="component" value="Unassembled WGS sequence"/>
</dbReference>
<keyword evidence="4" id="KW-1185">Reference proteome</keyword>
<keyword evidence="1" id="KW-1133">Transmembrane helix</keyword>
<protein>
    <recommendedName>
        <fullName evidence="5">Transmembrane protein</fullName>
    </recommendedName>
</protein>
<dbReference type="OMA" id="TYVLIFE"/>
<name>A0A8S1PX01_PARPR</name>
<evidence type="ECO:0000313" key="4">
    <source>
        <dbReference type="Proteomes" id="UP000688137"/>
    </source>
</evidence>
<accession>A0A8S1PX01</accession>
<reference evidence="3" key="1">
    <citation type="submission" date="2021-01" db="EMBL/GenBank/DDBJ databases">
        <authorList>
            <consortium name="Genoscope - CEA"/>
            <person name="William W."/>
        </authorList>
    </citation>
    <scope>NUCLEOTIDE SEQUENCE</scope>
</reference>
<proteinExistence type="predicted"/>
<dbReference type="EMBL" id="CAJJDM010000135">
    <property type="protein sequence ID" value="CAD8107049.1"/>
    <property type="molecule type" value="Genomic_DNA"/>
</dbReference>
<keyword evidence="1" id="KW-0812">Transmembrane</keyword>
<keyword evidence="2" id="KW-0732">Signal</keyword>
<comment type="caution">
    <text evidence="3">The sequence shown here is derived from an EMBL/GenBank/DDBJ whole genome shotgun (WGS) entry which is preliminary data.</text>
</comment>
<evidence type="ECO:0000313" key="3">
    <source>
        <dbReference type="EMBL" id="CAD8107049.1"/>
    </source>
</evidence>
<evidence type="ECO:0000256" key="2">
    <source>
        <dbReference type="SAM" id="SignalP"/>
    </source>
</evidence>
<feature type="signal peptide" evidence="2">
    <location>
        <begin position="1"/>
        <end position="18"/>
    </location>
</feature>
<sequence>MTTSSLILLLITIDILYSIVGMSKKCNVIEIEPQEKYISQSLDKLLIESDTEEFEEQNYTNFNIINESIRISSFENEHLISTLIIDYFGFRSIEDQLFCKFIKNKIYYISCIKVNNFYASDRLNFLNEQIIISIELNDLNNSQCQEFFINQKSEFIIFCIENFHIKIYCIDLDNKIRLLQQQLINQNQYEMCKRKYFKFDDNYYMISFYNCKYWSVYTYWQQEIKEILNEQLVNFNQASYLENIQICQKSIILILETGYLYFYINNLNQALFQVYFEIPSYLKYVLFTQSCSQQCYLQYKQSSNITTIVFNNNNEVLYSFEGTYFLIELINKILFIQTQNQLQVIYNHQYQQTIKLNTSYIVFNNDHNLIYWLDEITKEIVFYKLSYPRNLIEPTKKYIFYIESFSFYQKEMRSCYEIKYNMYGQYKLTQTLDFIYQCQNKSSLFYNKLGLQVPYQYDIKLDQKLEFGMNILDQHSFQQLCPKLQYINQQETILLYYETKTPQSFSVIQTKNYIYFQNCHDVNRFEIHIKDFQVFSFQSQILIYNQNKQELKLIRFIDQQIKEFKINGKIITILQNQQFVLVFTSDNKDPMMIDLLNSYIIQYHQKMYQMLNKLNQIYLQDEQNFQNQISQHFYYSQLSPKHIYYNKYLMIHHKIDVELFKLENIQIILIKEILSQQQYILGVHFIDNQIVQYSFDQKQISKISSLNLDEYQFIRPLKYQINTEYFAIACRNQTKTYVLIFEITRTKSPKLIKVIEISRTYFFFKEYQLFYYNSEDEIKIFNMLNFEIQLENYIPNKNEIVEKTKVTFQIISANKSDPRINLGFILKSYNQCYQLFQKSNNFSININQQNIITSNYFYGPIESLKIEYNDQVHINGPLLLQQWIYQNNQNRIKKILISPIHMINQIEQNIILFQDEFGQIIIFHTEEIEFTKLIPINEQSILILYPTNSLFQLRGVIYLIDEDSQKLKQHPFQEMNFNLKNPYSEYDIQKIGDLIIFKSKFHSEFFKIINYMIQYIENDINFIEINKIKGNNQLYITLSELNNRKDLLFQILQFNEFQLISIGTAIVLIDTILNELNNYIPFGQDKILSYKDQFYILDCNINDKDVSILLFQILKNVSIISQIHINIDNYSISYKINKILRHGLELGLMILQFYNKNSLILKSYPDSFYFYDLSQDLKFFDYIGRIIDENQNYYYPWNTTHFILYQGNTSQIYIGKIGYQLDKQVEYLVNQTFTLVAENSVSQAICSIIINEINEQSEDSTLLSKLLILLVLIVISYFLLRRMQLKRKQSNNEKQSKMFKDNLKVVQ</sequence>
<evidence type="ECO:0008006" key="5">
    <source>
        <dbReference type="Google" id="ProtNLM"/>
    </source>
</evidence>
<organism evidence="3 4">
    <name type="scientific">Paramecium primaurelia</name>
    <dbReference type="NCBI Taxonomy" id="5886"/>
    <lineage>
        <taxon>Eukaryota</taxon>
        <taxon>Sar</taxon>
        <taxon>Alveolata</taxon>
        <taxon>Ciliophora</taxon>
        <taxon>Intramacronucleata</taxon>
        <taxon>Oligohymenophorea</taxon>
        <taxon>Peniculida</taxon>
        <taxon>Parameciidae</taxon>
        <taxon>Paramecium</taxon>
    </lineage>
</organism>
<gene>
    <name evidence="3" type="ORF">PPRIM_AZ9-3.1.T1320121</name>
</gene>
<feature type="chain" id="PRO_5035921627" description="Transmembrane protein" evidence="2">
    <location>
        <begin position="19"/>
        <end position="1307"/>
    </location>
</feature>
<evidence type="ECO:0000256" key="1">
    <source>
        <dbReference type="SAM" id="Phobius"/>
    </source>
</evidence>
<keyword evidence="1" id="KW-0472">Membrane</keyword>